<dbReference type="AlphaFoldDB" id="A0A2U2AK78"/>
<dbReference type="EMBL" id="QEWR01000003">
    <property type="protein sequence ID" value="PWD83236.1"/>
    <property type="molecule type" value="Genomic_DNA"/>
</dbReference>
<dbReference type="NCBIfam" id="NF004044">
    <property type="entry name" value="PRK05561.1"/>
    <property type="match status" value="1"/>
</dbReference>
<dbReference type="HAMAP" id="MF_00936">
    <property type="entry name" value="ParC_type1"/>
    <property type="match status" value="1"/>
</dbReference>
<accession>A0A2U2AK78</accession>
<comment type="function">
    <text evidence="7">Topoisomerase IV is essential for chromosome segregation. It relaxes supercoiled DNA. Performs the decatenation events required during the replication of a circular DNA molecule.</text>
</comment>
<feature type="site" description="Interaction with DNA" evidence="7">
    <location>
        <position position="79"/>
    </location>
</feature>
<evidence type="ECO:0000256" key="4">
    <source>
        <dbReference type="ARBA" id="ARBA00023125"/>
    </source>
</evidence>
<dbReference type="GO" id="GO:0009330">
    <property type="term" value="C:DNA topoisomerase type II (double strand cut, ATP-hydrolyzing) complex"/>
    <property type="evidence" value="ECO:0007669"/>
    <property type="project" value="TreeGrafter"/>
</dbReference>
<evidence type="ECO:0000256" key="5">
    <source>
        <dbReference type="ARBA" id="ARBA00023136"/>
    </source>
</evidence>
<comment type="similarity">
    <text evidence="7">Belongs to the type II topoisomerase GyrA/ParC subunit family. ParC type 1 subfamily.</text>
</comment>
<evidence type="ECO:0000256" key="3">
    <source>
        <dbReference type="ARBA" id="ARBA00023029"/>
    </source>
</evidence>
<dbReference type="FunFam" id="1.10.268.10:FF:000001">
    <property type="entry name" value="DNA gyrase subunit A"/>
    <property type="match status" value="1"/>
</dbReference>
<reference evidence="10 11" key="1">
    <citation type="journal article" date="2018" name="Genome Announc.">
        <title>Ignatzschineria cameli sp. nov., isolated from necrotic foot tissue of dromedaries (Camelus dromedarius) and associated maggots (Wohlfahrtia species) in Dubai.</title>
        <authorList>
            <person name="Tsang C.C."/>
            <person name="Tang J.Y."/>
            <person name="Fong J.Y."/>
            <person name="Kinne J."/>
            <person name="Lee H.H."/>
            <person name="Joseph M."/>
            <person name="Jose S."/>
            <person name="Schuster R.K."/>
            <person name="Tang Y."/>
            <person name="Sivakumar S."/>
            <person name="Chen J.H."/>
            <person name="Teng J.L."/>
            <person name="Lau S.K."/>
            <person name="Wernery U."/>
            <person name="Woo P.C."/>
        </authorList>
    </citation>
    <scope>NUCLEOTIDE SEQUENCE [LARGE SCALE GENOMIC DNA]</scope>
    <source>
        <strain evidence="10 11">KCTC 22643</strain>
    </source>
</reference>
<feature type="domain" description="Topo IIA-type catalytic" evidence="9">
    <location>
        <begin position="35"/>
        <end position="498"/>
    </location>
</feature>
<comment type="subunit">
    <text evidence="7">Heterotetramer composed of ParC and ParE.</text>
</comment>
<dbReference type="Proteomes" id="UP000244948">
    <property type="component" value="Unassembled WGS sequence"/>
</dbReference>
<dbReference type="PROSITE" id="PS52040">
    <property type="entry name" value="TOPO_IIA"/>
    <property type="match status" value="1"/>
</dbReference>
<evidence type="ECO:0000256" key="1">
    <source>
        <dbReference type="ARBA" id="ARBA00000185"/>
    </source>
</evidence>
<dbReference type="Gene3D" id="3.90.199.10">
    <property type="entry name" value="Topoisomerase II, domain 5"/>
    <property type="match status" value="1"/>
</dbReference>
<organism evidence="10 11">
    <name type="scientific">Ignatzschineria indica</name>
    <dbReference type="NCBI Taxonomy" id="472583"/>
    <lineage>
        <taxon>Bacteria</taxon>
        <taxon>Pseudomonadati</taxon>
        <taxon>Pseudomonadota</taxon>
        <taxon>Gammaproteobacteria</taxon>
        <taxon>Cardiobacteriales</taxon>
        <taxon>Ignatzschineriaceae</taxon>
        <taxon>Ignatzschineria</taxon>
    </lineage>
</organism>
<keyword evidence="11" id="KW-1185">Reference proteome</keyword>
<keyword evidence="3 7" id="KW-0799">Topoisomerase</keyword>
<dbReference type="Gene3D" id="3.30.1360.40">
    <property type="match status" value="1"/>
</dbReference>
<keyword evidence="5 7" id="KW-0472">Membrane</keyword>
<keyword evidence="6 7" id="KW-0413">Isomerase</keyword>
<dbReference type="GO" id="GO:0006265">
    <property type="term" value="P:DNA topological change"/>
    <property type="evidence" value="ECO:0007669"/>
    <property type="project" value="UniProtKB-UniRule"/>
</dbReference>
<dbReference type="Pfam" id="PF03989">
    <property type="entry name" value="DNA_gyraseA_C"/>
    <property type="match status" value="2"/>
</dbReference>
<keyword evidence="4 7" id="KW-0238">DNA-binding</keyword>
<dbReference type="InterPro" id="IPR006691">
    <property type="entry name" value="GyrA/parC_rep"/>
</dbReference>
<evidence type="ECO:0000256" key="7">
    <source>
        <dbReference type="HAMAP-Rule" id="MF_00936"/>
    </source>
</evidence>
<proteinExistence type="inferred from homology"/>
<dbReference type="InterPro" id="IPR013760">
    <property type="entry name" value="Topo_IIA-like_dom_sf"/>
</dbReference>
<dbReference type="InterPro" id="IPR002205">
    <property type="entry name" value="Topo_IIA_dom_A"/>
</dbReference>
<dbReference type="GO" id="GO:0019897">
    <property type="term" value="C:extrinsic component of plasma membrane"/>
    <property type="evidence" value="ECO:0007669"/>
    <property type="project" value="UniProtKB-UniRule"/>
</dbReference>
<dbReference type="GO" id="GO:0005694">
    <property type="term" value="C:chromosome"/>
    <property type="evidence" value="ECO:0007669"/>
    <property type="project" value="InterPro"/>
</dbReference>
<dbReference type="PANTHER" id="PTHR43493:SF1">
    <property type="entry name" value="DNA TOPOISOMERASE 4 SUBUNIT A"/>
    <property type="match status" value="1"/>
</dbReference>
<evidence type="ECO:0000313" key="10">
    <source>
        <dbReference type="EMBL" id="PWD83236.1"/>
    </source>
</evidence>
<feature type="active site" description="O-(5'-phospho-DNA)-tyrosine intermediate" evidence="7 8">
    <location>
        <position position="124"/>
    </location>
</feature>
<evidence type="ECO:0000256" key="8">
    <source>
        <dbReference type="PROSITE-ProRule" id="PRU01384"/>
    </source>
</evidence>
<comment type="subcellular location">
    <subcellularLocation>
        <location evidence="7">Cell membrane</location>
        <topology evidence="7">Peripheral membrane protein</topology>
    </subcellularLocation>
</comment>
<evidence type="ECO:0000256" key="2">
    <source>
        <dbReference type="ARBA" id="ARBA00022475"/>
    </source>
</evidence>
<evidence type="ECO:0000256" key="6">
    <source>
        <dbReference type="ARBA" id="ARBA00023235"/>
    </source>
</evidence>
<dbReference type="Pfam" id="PF00521">
    <property type="entry name" value="DNA_topoisoIV"/>
    <property type="match status" value="1"/>
</dbReference>
<comment type="catalytic activity">
    <reaction evidence="1 7 8">
        <text>ATP-dependent breakage, passage and rejoining of double-stranded DNA.</text>
        <dbReference type="EC" id="5.6.2.2"/>
    </reaction>
</comment>
<keyword evidence="2 7" id="KW-1003">Cell membrane</keyword>
<dbReference type="SUPFAM" id="SSF101904">
    <property type="entry name" value="GyrA/ParC C-terminal domain-like"/>
    <property type="match status" value="1"/>
</dbReference>
<dbReference type="GO" id="GO:0007059">
    <property type="term" value="P:chromosome segregation"/>
    <property type="evidence" value="ECO:0007669"/>
    <property type="project" value="UniProtKB-UniRule"/>
</dbReference>
<dbReference type="PANTHER" id="PTHR43493">
    <property type="entry name" value="DNA GYRASE/TOPOISOMERASE SUBUNIT A"/>
    <property type="match status" value="1"/>
</dbReference>
<dbReference type="Gene3D" id="1.10.268.10">
    <property type="entry name" value="Topoisomerase, domain 3"/>
    <property type="match status" value="1"/>
</dbReference>
<sequence length="749" mass="84396">MSHLANKNFEVQPVADFAQTAYLNYSMYVIMDRALPYIGDGLKPVQRRIIYAMSELGLNAASKPKKSARTVGDVLGKYHPHGDSACYEAMVLMAQPFSYRYPLVEGQGNFGSLDNPKSFAAMRYTESKLSRYAELLLKELGEGTVDWVPNFDGSLDEPKLLPARVPNILLNGGTGIAVGMATDIPSHNLREVAKGVCALIDNPDLTGKALHKIIPAPDYPTGGEIITPKEEILSIYEKGRGSIRVRARYRVENDEIIIYELPYQVSGEKIQQDIAAQMQSKKLPMIEDIRDESDHDEPVRIVLIPRSSRVDVEMVMNHLFATTDLEKSFRVNMNMIGLDLKPKVKSLVDILREWIEFRRGTVVRRLTFHKNRIEKRLHLLEGLLIAFLNLDEVIRIIRFEDEPKAELMAQFNLSEAQADYILETKLRQLAKLEEMKLKGEEAELRAKLEEILAHLNDATMIDALIKREITEDAEKYGDDRRSKVVEREAAEAIDESALVSNEPVMIVLSKMGWVRAAKSLDIDPEGLSYKTGDQYLTSCIGRNNQQLVLFDSTGRCYSTPAHTLPTARTQGEPITARINLADGAKIEQIILDKEESHYLLSATNGYGFIGSYREFLTRQRAGKAMINLNDGAMMLPPQKIEDIENQWVIAVSEQGRFLVVPLRELPQIARGKGNQIIGIPGAQFKAKKDSLVATLVFSNEDTLEVEYGKRRFKLTPSEWQPLIDERGKRGEELRVNLKLKSITIANRAE</sequence>
<dbReference type="GO" id="GO:0005737">
    <property type="term" value="C:cytoplasm"/>
    <property type="evidence" value="ECO:0007669"/>
    <property type="project" value="TreeGrafter"/>
</dbReference>
<name>A0A2U2AK78_9GAMM</name>
<dbReference type="InterPro" id="IPR005742">
    <property type="entry name" value="TopoIV_A_Gneg"/>
</dbReference>
<dbReference type="NCBIfam" id="TIGR01062">
    <property type="entry name" value="parC_Gneg"/>
    <property type="match status" value="1"/>
</dbReference>
<dbReference type="GO" id="GO:0003677">
    <property type="term" value="F:DNA binding"/>
    <property type="evidence" value="ECO:0007669"/>
    <property type="project" value="UniProtKB-UniRule"/>
</dbReference>
<dbReference type="InterPro" id="IPR013758">
    <property type="entry name" value="Topo_IIA_A/C_ab"/>
</dbReference>
<evidence type="ECO:0000259" key="9">
    <source>
        <dbReference type="PROSITE" id="PS52040"/>
    </source>
</evidence>
<dbReference type="RefSeq" id="WP_109236432.1">
    <property type="nucleotide sequence ID" value="NZ_BMXZ01000002.1"/>
</dbReference>
<protein>
    <recommendedName>
        <fullName evidence="7">DNA topoisomerase 4 subunit A</fullName>
        <ecNumber evidence="7">5.6.2.2</ecNumber>
    </recommendedName>
    <alternativeName>
        <fullName evidence="7">Topoisomerase IV subunit A</fullName>
    </alternativeName>
</protein>
<evidence type="ECO:0000313" key="11">
    <source>
        <dbReference type="Proteomes" id="UP000244948"/>
    </source>
</evidence>
<dbReference type="CDD" id="cd00187">
    <property type="entry name" value="TOP4c"/>
    <property type="match status" value="1"/>
</dbReference>
<comment type="caution">
    <text evidence="10">The sequence shown here is derived from an EMBL/GenBank/DDBJ whole genome shotgun (WGS) entry which is preliminary data.</text>
</comment>
<dbReference type="SMART" id="SM00434">
    <property type="entry name" value="TOP4c"/>
    <property type="match status" value="1"/>
</dbReference>
<gene>
    <name evidence="7 10" type="primary">parC</name>
    <name evidence="10" type="ORF">DC082_06210</name>
</gene>
<feature type="site" description="Transition state stabilizer" evidence="7">
    <location>
        <position position="123"/>
    </location>
</feature>
<dbReference type="SUPFAM" id="SSF56719">
    <property type="entry name" value="Type II DNA topoisomerase"/>
    <property type="match status" value="1"/>
</dbReference>
<dbReference type="InterPro" id="IPR013757">
    <property type="entry name" value="Topo_IIA_A_a_sf"/>
</dbReference>
<feature type="site" description="Interaction with DNA" evidence="7">
    <location>
        <position position="43"/>
    </location>
</feature>
<dbReference type="GO" id="GO:0003918">
    <property type="term" value="F:DNA topoisomerase type II (double strand cut, ATP-hydrolyzing) activity"/>
    <property type="evidence" value="ECO:0007669"/>
    <property type="project" value="UniProtKB-UniRule"/>
</dbReference>
<feature type="site" description="Interaction with DNA" evidence="7">
    <location>
        <position position="81"/>
    </location>
</feature>
<dbReference type="InterPro" id="IPR035516">
    <property type="entry name" value="Gyrase/topoIV_suA_C"/>
</dbReference>
<dbReference type="InterPro" id="IPR050220">
    <property type="entry name" value="Type_II_DNA_Topoisomerases"/>
</dbReference>
<dbReference type="Gene3D" id="2.120.10.90">
    <property type="entry name" value="DNA gyrase/topoisomerase IV, subunit A, C-terminal"/>
    <property type="match status" value="1"/>
</dbReference>
<dbReference type="EC" id="5.6.2.2" evidence="7"/>
<dbReference type="GO" id="GO:0005524">
    <property type="term" value="F:ATP binding"/>
    <property type="evidence" value="ECO:0007669"/>
    <property type="project" value="InterPro"/>
</dbReference>